<feature type="compositionally biased region" description="Low complexity" evidence="1">
    <location>
        <begin position="1"/>
        <end position="10"/>
    </location>
</feature>
<dbReference type="InterPro" id="IPR027324">
    <property type="entry name" value="MAP2/MAP4/Tau"/>
</dbReference>
<dbReference type="Proteomes" id="UP000289886">
    <property type="component" value="Unassembled WGS sequence"/>
</dbReference>
<reference evidence="2 3" key="1">
    <citation type="submission" date="2019-01" db="EMBL/GenBank/DDBJ databases">
        <title>Draft Genome and Complete Hox-Cluster Characterization of the Sterlet Sturgeon (Acipenser ruthenus).</title>
        <authorList>
            <person name="Wei Q."/>
        </authorList>
    </citation>
    <scope>NUCLEOTIDE SEQUENCE [LARGE SCALE GENOMIC DNA]</scope>
    <source>
        <strain evidence="2">WHYD16114868_AA</strain>
        <tissue evidence="2">Blood</tissue>
    </source>
</reference>
<feature type="region of interest" description="Disordered" evidence="1">
    <location>
        <begin position="884"/>
        <end position="1106"/>
    </location>
</feature>
<feature type="compositionally biased region" description="Low complexity" evidence="1">
    <location>
        <begin position="446"/>
        <end position="461"/>
    </location>
</feature>
<feature type="compositionally biased region" description="Basic residues" evidence="1">
    <location>
        <begin position="523"/>
        <end position="533"/>
    </location>
</feature>
<evidence type="ECO:0000256" key="1">
    <source>
        <dbReference type="SAM" id="MobiDB-lite"/>
    </source>
</evidence>
<feature type="compositionally biased region" description="Low complexity" evidence="1">
    <location>
        <begin position="1225"/>
        <end position="1243"/>
    </location>
</feature>
<feature type="compositionally biased region" description="Basic and acidic residues" evidence="1">
    <location>
        <begin position="72"/>
        <end position="86"/>
    </location>
</feature>
<feature type="compositionally biased region" description="Pro residues" evidence="1">
    <location>
        <begin position="1244"/>
        <end position="1254"/>
    </location>
</feature>
<feature type="region of interest" description="Disordered" evidence="1">
    <location>
        <begin position="1394"/>
        <end position="1530"/>
    </location>
</feature>
<feature type="compositionally biased region" description="Pro residues" evidence="1">
    <location>
        <begin position="215"/>
        <end position="226"/>
    </location>
</feature>
<dbReference type="GO" id="GO:0043005">
    <property type="term" value="C:neuron projection"/>
    <property type="evidence" value="ECO:0007669"/>
    <property type="project" value="TreeGrafter"/>
</dbReference>
<feature type="compositionally biased region" description="Basic and acidic residues" evidence="1">
    <location>
        <begin position="1498"/>
        <end position="1509"/>
    </location>
</feature>
<feature type="compositionally biased region" description="Low complexity" evidence="1">
    <location>
        <begin position="90"/>
        <end position="105"/>
    </location>
</feature>
<evidence type="ECO:0000313" key="3">
    <source>
        <dbReference type="Proteomes" id="UP000289886"/>
    </source>
</evidence>
<feature type="compositionally biased region" description="Basic and acidic residues" evidence="1">
    <location>
        <begin position="502"/>
        <end position="521"/>
    </location>
</feature>
<gene>
    <name evidence="2" type="ORF">EOD39_8611</name>
</gene>
<feature type="compositionally biased region" description="Polar residues" evidence="1">
    <location>
        <begin position="1097"/>
        <end position="1106"/>
    </location>
</feature>
<organism evidence="2 3">
    <name type="scientific">Acipenser ruthenus</name>
    <name type="common">Sterlet sturgeon</name>
    <dbReference type="NCBI Taxonomy" id="7906"/>
    <lineage>
        <taxon>Eukaryota</taxon>
        <taxon>Metazoa</taxon>
        <taxon>Chordata</taxon>
        <taxon>Craniata</taxon>
        <taxon>Vertebrata</taxon>
        <taxon>Euteleostomi</taxon>
        <taxon>Actinopterygii</taxon>
        <taxon>Chondrostei</taxon>
        <taxon>Acipenseriformes</taxon>
        <taxon>Acipenseridae</taxon>
        <taxon>Acipenser</taxon>
    </lineage>
</organism>
<feature type="compositionally biased region" description="Basic and acidic residues" evidence="1">
    <location>
        <begin position="1458"/>
        <end position="1491"/>
    </location>
</feature>
<feature type="compositionally biased region" description="Low complexity" evidence="1">
    <location>
        <begin position="1192"/>
        <end position="1208"/>
    </location>
</feature>
<dbReference type="EMBL" id="SCEB01215418">
    <property type="protein sequence ID" value="RXM29646.1"/>
    <property type="molecule type" value="Genomic_DNA"/>
</dbReference>
<sequence>MADLDLSLSDALEDSPPPGVEEPVVQTDFIASLEAEKFDDVVGETVDKTDYCPLLDNDEEPKSKSSATSEKAVLENGEHDGQEAQKTDLTAVPPAGPTAPASSAAELKGDDAAASVSLKEPAHQITEAGRTVDLKQNVAVPSAPSAQTEKAEKPPSIAPIAEPQKPFPAAGPPKSPVAPVTELPSTAASPATQPLKPSQTEGLPKTPENKSAEPAKPPVSEPPNPPDMKQAEASGGGAVLADPLASLLQGWTDQLQGNRGFPEDLPLFTPSVSTVINKHTSQSGVDMSTSTSTTIKTTVTVASMPGVPGEGLVNIGNVSQQVSQVLMEQAWDCQGNDSAMVTMLKTSNGHKSGHIQKTLELAPGMKADLGSSGGSGGVEEEEEEVCEITETREVEVVGVVLERKQKKKKRRKPKITELQEEEPEDPRAHRIKQFLTELESGDFLKTEGAAGSQAGTGTAEAPVLEKSQEIAPSSSKEEQKLGQDGGESEPRGPTSHLAVATDKQRHAQRRQEMWEREEGAARNKGRKNKQQRKKQFEEGTEKVWGGEVKCQGSSVHSKKETASTQVQEVASKNNPDVGKKKVCEAVPEKGTPTKEFCEVPGMKYSPGTKEAAKEVPCNMNSEKVSSVESAELCEVGTEKVLNISKEKVPHPGLEEVHDGTLQVSEINLKEDLVPGVKETPAPAPVVKDATPSAPAPPTAPGASCEYLTEPLLSCCNNPVLADPLTSLLQGWTDQLQGSRGFPQDLPLFTPSVSTVINKHTSQSGVDMSTSTSTTIKTTVTVASMPGVPGEGLVNIGNVSQQVSQVLMEQAWDCQGNDSAMVTMLKTSNGHKSGHIQKTLELAPGMKADLGSGGSGGVEEEEEEVCEITETREVEVVGVVLERKQKKKKRRKPKITELQEEEPEDPRAHRIKQFLTELESGDFLKTEGAAGSQAGTGTAEAPVLEKSQEIAPSSSKEEQKLGQDGGESEPRGPTSHLAVATDKQRHAQRRQEMWEREEGAARNKGRKNKQQRKKQFEEGTEKVWGGEVKRQGSSVHSKKETASTQVQEVASKNNPDVGKKKVCEAVPEKGTPTKEFCEVPGMKYSPGTKEAAKEVPCNMNSEKVSSVESAELCEVGTEKVLNISKEKVPHPGLEEVHDGTLQVSEINLKEGLVPGVKETPAPAPVVKDATPSAPAPPTAPGVKQSSAPGVNEAPAPASPTATVVEDAPAPVHPPAPAVKRSSAPGVNEALAPAPPNAAVVEDAPPSAPAPVPPTAPGVQKAPATAPPTAPVVKHTPPSAPAPPIVPGVKNSSAPGVKEAPAPVVDQKVTPVMLKKVSEIDSQAVCSTGGTNKDHDTPKQVCKIGPAEVVKERVNVPKENEPPSTLLADMGSKGQVCELALGGNIAPEALEPASAKTLELNPALPSKVETKHPEGQNLKAASVEQKTTEKDTHPGHQQQTLTALTQKKDLPKAAKKVLKKNGDKMRPKEGRAAPEVKGYIRDMRARSAQRPDNKTPGPRAQDEPSPRHVSCEEEDVLQRTATGPDEGAFVPA</sequence>
<accession>A0A444U356</accession>
<feature type="compositionally biased region" description="Polar residues" evidence="1">
    <location>
        <begin position="562"/>
        <end position="574"/>
    </location>
</feature>
<feature type="region of interest" description="Disordered" evidence="1">
    <location>
        <begin position="51"/>
        <end position="235"/>
    </location>
</feature>
<name>A0A444U356_ACIRT</name>
<feature type="compositionally biased region" description="Pro residues" evidence="1">
    <location>
        <begin position="165"/>
        <end position="176"/>
    </location>
</feature>
<feature type="region of interest" description="Disordered" evidence="1">
    <location>
        <begin position="1"/>
        <end position="23"/>
    </location>
</feature>
<comment type="caution">
    <text evidence="2">The sequence shown here is derived from an EMBL/GenBank/DDBJ whole genome shotgun (WGS) entry which is preliminary data.</text>
</comment>
<feature type="region of interest" description="Disordered" evidence="1">
    <location>
        <begin position="679"/>
        <end position="701"/>
    </location>
</feature>
<evidence type="ECO:0000313" key="2">
    <source>
        <dbReference type="EMBL" id="RXM29646.1"/>
    </source>
</evidence>
<feature type="compositionally biased region" description="Basic and acidic residues" evidence="1">
    <location>
        <begin position="1056"/>
        <end position="1076"/>
    </location>
</feature>
<dbReference type="GO" id="GO:0000226">
    <property type="term" value="P:microtubule cytoskeleton organization"/>
    <property type="evidence" value="ECO:0007669"/>
    <property type="project" value="TreeGrafter"/>
</dbReference>
<feature type="region of interest" description="Disordered" evidence="1">
    <location>
        <begin position="1152"/>
        <end position="1300"/>
    </location>
</feature>
<feature type="compositionally biased region" description="Basic residues" evidence="1">
    <location>
        <begin position="1002"/>
        <end position="1012"/>
    </location>
</feature>
<protein>
    <submittedName>
        <fullName evidence="2">Microtubule-associated protein 4</fullName>
    </submittedName>
</protein>
<feature type="compositionally biased region" description="Basic and acidic residues" evidence="1">
    <location>
        <begin position="981"/>
        <end position="1000"/>
    </location>
</feature>
<feature type="region of interest" description="Disordered" evidence="1">
    <location>
        <begin position="405"/>
        <end position="577"/>
    </location>
</feature>
<proteinExistence type="predicted"/>
<dbReference type="GO" id="GO:0031175">
    <property type="term" value="P:neuron projection development"/>
    <property type="evidence" value="ECO:0007669"/>
    <property type="project" value="TreeGrafter"/>
</dbReference>
<keyword evidence="3" id="KW-1185">Reference proteome</keyword>
<feature type="compositionally biased region" description="Low complexity" evidence="1">
    <location>
        <begin position="925"/>
        <end position="940"/>
    </location>
</feature>
<dbReference type="GO" id="GO:0008017">
    <property type="term" value="F:microtubule binding"/>
    <property type="evidence" value="ECO:0007669"/>
    <property type="project" value="InterPro"/>
</dbReference>
<feature type="compositionally biased region" description="Polar residues" evidence="1">
    <location>
        <begin position="1041"/>
        <end position="1053"/>
    </location>
</feature>
<feature type="compositionally biased region" description="Polar residues" evidence="1">
    <location>
        <begin position="183"/>
        <end position="201"/>
    </location>
</feature>
<dbReference type="PANTHER" id="PTHR11501:SF16">
    <property type="entry name" value="MICROTUBULE-ASSOCIATED PROTEIN 4"/>
    <property type="match status" value="1"/>
</dbReference>
<dbReference type="PANTHER" id="PTHR11501">
    <property type="entry name" value="MICROTUBULE-ASSOCIATED PROTEIN"/>
    <property type="match status" value="1"/>
</dbReference>